<dbReference type="AlphaFoldDB" id="A0A8H3FP69"/>
<dbReference type="PANTHER" id="PTHR42760:SF115">
    <property type="entry name" value="3-OXOACYL-[ACYL-CARRIER-PROTEIN] REDUCTASE FABG"/>
    <property type="match status" value="1"/>
</dbReference>
<dbReference type="SUPFAM" id="SSF51735">
    <property type="entry name" value="NAD(P)-binding Rossmann-fold domains"/>
    <property type="match status" value="1"/>
</dbReference>
<dbReference type="Gene3D" id="3.40.50.720">
    <property type="entry name" value="NAD(P)-binding Rossmann-like Domain"/>
    <property type="match status" value="1"/>
</dbReference>
<dbReference type="Proteomes" id="UP000664203">
    <property type="component" value="Unassembled WGS sequence"/>
</dbReference>
<comment type="similarity">
    <text evidence="1">Belongs to the short-chain dehydrogenases/reductases (SDR) family.</text>
</comment>
<dbReference type="Pfam" id="PF13561">
    <property type="entry name" value="adh_short_C2"/>
    <property type="match status" value="1"/>
</dbReference>
<keyword evidence="3" id="KW-0560">Oxidoreductase</keyword>
<dbReference type="PANTHER" id="PTHR42760">
    <property type="entry name" value="SHORT-CHAIN DEHYDROGENASES/REDUCTASES FAMILY MEMBER"/>
    <property type="match status" value="1"/>
</dbReference>
<comment type="caution">
    <text evidence="4">The sequence shown here is derived from an EMBL/GenBank/DDBJ whole genome shotgun (WGS) entry which is preliminary data.</text>
</comment>
<keyword evidence="2" id="KW-0521">NADP</keyword>
<dbReference type="EMBL" id="CAJPDR010000244">
    <property type="protein sequence ID" value="CAF9928114.1"/>
    <property type="molecule type" value="Genomic_DNA"/>
</dbReference>
<dbReference type="PRINTS" id="PR00081">
    <property type="entry name" value="GDHRDH"/>
</dbReference>
<name>A0A8H3FP69_9LECA</name>
<evidence type="ECO:0000256" key="2">
    <source>
        <dbReference type="ARBA" id="ARBA00022857"/>
    </source>
</evidence>
<sequence>MASAAFIQGVQDNRKLILYLTGSGIGREVALTLASRGAHTIVCADINLEAAKQTAEISQSRKAGHLTDYKVHALHVDVRDENGVQQMVNEVKSLFGRIDYFVSTAGFGASGQKEITSMPLEDYRSMDEAHNIGSFLCLRTVLQTMLQQAPRPMPVAGRPTVSSPRHMSRGSIVILTSLASEGTFLGVGNYIAAKHAVKGLVQTAAIENARKNIRINAVAPAYVSGPMMNKFLTEVPELKASMLGDLAMRRLVDPEEVADAVVFLASTSASYVNGHTLVVDGGASLQLANRPFSD</sequence>
<dbReference type="InterPro" id="IPR002347">
    <property type="entry name" value="SDR_fam"/>
</dbReference>
<gene>
    <name evidence="4" type="ORF">ALECFALPRED_003957</name>
</gene>
<dbReference type="OrthoDB" id="5840532at2759"/>
<evidence type="ECO:0000256" key="1">
    <source>
        <dbReference type="ARBA" id="ARBA00006484"/>
    </source>
</evidence>
<dbReference type="InterPro" id="IPR036291">
    <property type="entry name" value="NAD(P)-bd_dom_sf"/>
</dbReference>
<organism evidence="4 5">
    <name type="scientific">Alectoria fallacina</name>
    <dbReference type="NCBI Taxonomy" id="1903189"/>
    <lineage>
        <taxon>Eukaryota</taxon>
        <taxon>Fungi</taxon>
        <taxon>Dikarya</taxon>
        <taxon>Ascomycota</taxon>
        <taxon>Pezizomycotina</taxon>
        <taxon>Lecanoromycetes</taxon>
        <taxon>OSLEUM clade</taxon>
        <taxon>Lecanoromycetidae</taxon>
        <taxon>Lecanorales</taxon>
        <taxon>Lecanorineae</taxon>
        <taxon>Parmeliaceae</taxon>
        <taxon>Alectoria</taxon>
    </lineage>
</organism>
<accession>A0A8H3FP69</accession>
<proteinExistence type="inferred from homology"/>
<evidence type="ECO:0000256" key="3">
    <source>
        <dbReference type="ARBA" id="ARBA00023002"/>
    </source>
</evidence>
<keyword evidence="5" id="KW-1185">Reference proteome</keyword>
<reference evidence="4" key="1">
    <citation type="submission" date="2021-03" db="EMBL/GenBank/DDBJ databases">
        <authorList>
            <person name="Tagirdzhanova G."/>
        </authorList>
    </citation>
    <scope>NUCLEOTIDE SEQUENCE</scope>
</reference>
<evidence type="ECO:0000313" key="5">
    <source>
        <dbReference type="Proteomes" id="UP000664203"/>
    </source>
</evidence>
<evidence type="ECO:0000313" key="4">
    <source>
        <dbReference type="EMBL" id="CAF9928114.1"/>
    </source>
</evidence>
<protein>
    <submittedName>
        <fullName evidence="4">Uncharacterized protein</fullName>
    </submittedName>
</protein>
<dbReference type="FunFam" id="3.40.50.720:FF:000084">
    <property type="entry name" value="Short-chain dehydrogenase reductase"/>
    <property type="match status" value="1"/>
</dbReference>
<dbReference type="CDD" id="cd05233">
    <property type="entry name" value="SDR_c"/>
    <property type="match status" value="1"/>
</dbReference>
<dbReference type="GO" id="GO:0016616">
    <property type="term" value="F:oxidoreductase activity, acting on the CH-OH group of donors, NAD or NADP as acceptor"/>
    <property type="evidence" value="ECO:0007669"/>
    <property type="project" value="TreeGrafter"/>
</dbReference>
<dbReference type="Pfam" id="PF00106">
    <property type="entry name" value="adh_short"/>
    <property type="match status" value="1"/>
</dbReference>